<dbReference type="InParanoid" id="M1DU83"/>
<accession>M1DU83</accession>
<dbReference type="Gramene" id="PGSC0003DMT400094478">
    <property type="protein sequence ID" value="PGSC0003DMT400094478"/>
    <property type="gene ID" value="PGSC0003DMG400044049"/>
</dbReference>
<keyword evidence="3" id="KW-1185">Reference proteome</keyword>
<dbReference type="Proteomes" id="UP000011115">
    <property type="component" value="Unassembled WGS sequence"/>
</dbReference>
<dbReference type="PaxDb" id="4113-PGSC0003DMT400094478"/>
<proteinExistence type="predicted"/>
<reference evidence="3" key="1">
    <citation type="journal article" date="2011" name="Nature">
        <title>Genome sequence and analysis of the tuber crop potato.</title>
        <authorList>
            <consortium name="The Potato Genome Sequencing Consortium"/>
        </authorList>
    </citation>
    <scope>NUCLEOTIDE SEQUENCE [LARGE SCALE GENOMIC DNA]</scope>
    <source>
        <strain evidence="3">cv. DM1-3 516 R44</strain>
    </source>
</reference>
<name>M1DU83_SOLTU</name>
<dbReference type="EnsemblPlants" id="PGSC0003DMT400094478">
    <property type="protein sequence ID" value="PGSC0003DMT400094478"/>
    <property type="gene ID" value="PGSC0003DMG400044049"/>
</dbReference>
<feature type="region of interest" description="Disordered" evidence="1">
    <location>
        <begin position="114"/>
        <end position="141"/>
    </location>
</feature>
<evidence type="ECO:0000313" key="3">
    <source>
        <dbReference type="Proteomes" id="UP000011115"/>
    </source>
</evidence>
<dbReference type="HOGENOM" id="CLU_165778_0_0_1"/>
<organism evidence="2 3">
    <name type="scientific">Solanum tuberosum</name>
    <name type="common">Potato</name>
    <dbReference type="NCBI Taxonomy" id="4113"/>
    <lineage>
        <taxon>Eukaryota</taxon>
        <taxon>Viridiplantae</taxon>
        <taxon>Streptophyta</taxon>
        <taxon>Embryophyta</taxon>
        <taxon>Tracheophyta</taxon>
        <taxon>Spermatophyta</taxon>
        <taxon>Magnoliopsida</taxon>
        <taxon>eudicotyledons</taxon>
        <taxon>Gunneridae</taxon>
        <taxon>Pentapetalae</taxon>
        <taxon>asterids</taxon>
        <taxon>lamiids</taxon>
        <taxon>Solanales</taxon>
        <taxon>Solanaceae</taxon>
        <taxon>Solanoideae</taxon>
        <taxon>Solaneae</taxon>
        <taxon>Solanum</taxon>
    </lineage>
</organism>
<evidence type="ECO:0000313" key="2">
    <source>
        <dbReference type="EnsemblPlants" id="PGSC0003DMT400094478"/>
    </source>
</evidence>
<feature type="region of interest" description="Disordered" evidence="1">
    <location>
        <begin position="1"/>
        <end position="50"/>
    </location>
</feature>
<dbReference type="AlphaFoldDB" id="M1DU83"/>
<evidence type="ECO:0000256" key="1">
    <source>
        <dbReference type="SAM" id="MobiDB-lite"/>
    </source>
</evidence>
<sequence>MAKPKVAKRIVPAQEKTESKMINEEATTSKGKATIPPTFGGKKDKGKGKGVREVYASSGRIPISKIPRNYKVPSCAQEFYATVHAYWENLQDVTLNGPNRVDPSEIALVLNAQTSSMTPSTDTQIQNDTSGTDAQADGATA</sequence>
<feature type="compositionally biased region" description="Polar residues" evidence="1">
    <location>
        <begin position="114"/>
        <end position="133"/>
    </location>
</feature>
<protein>
    <submittedName>
        <fullName evidence="2">Uncharacterized protein</fullName>
    </submittedName>
</protein>
<reference evidence="2" key="2">
    <citation type="submission" date="2015-06" db="UniProtKB">
        <authorList>
            <consortium name="EnsemblPlants"/>
        </authorList>
    </citation>
    <scope>IDENTIFICATION</scope>
    <source>
        <strain evidence="2">DM1-3 516 R44</strain>
    </source>
</reference>